<keyword evidence="1" id="KW-0812">Transmembrane</keyword>
<dbReference type="EMBL" id="JAGPNK010000006">
    <property type="protein sequence ID" value="KAH7319611.1"/>
    <property type="molecule type" value="Genomic_DNA"/>
</dbReference>
<dbReference type="AlphaFoldDB" id="A0A8K0WRJ5"/>
<feature type="transmembrane region" description="Helical" evidence="1">
    <location>
        <begin position="317"/>
        <end position="336"/>
    </location>
</feature>
<evidence type="ECO:0000256" key="1">
    <source>
        <dbReference type="SAM" id="Phobius"/>
    </source>
</evidence>
<evidence type="ECO:0000313" key="2">
    <source>
        <dbReference type="EMBL" id="KAH7319611.1"/>
    </source>
</evidence>
<evidence type="ECO:0000313" key="3">
    <source>
        <dbReference type="Proteomes" id="UP000813444"/>
    </source>
</evidence>
<keyword evidence="3" id="KW-1185">Reference proteome</keyword>
<comment type="caution">
    <text evidence="2">The sequence shown here is derived from an EMBL/GenBank/DDBJ whole genome shotgun (WGS) entry which is preliminary data.</text>
</comment>
<feature type="transmembrane region" description="Helical" evidence="1">
    <location>
        <begin position="53"/>
        <end position="70"/>
    </location>
</feature>
<keyword evidence="1" id="KW-0472">Membrane</keyword>
<sequence length="352" mass="38990">MEKSNLSSILNGLGGLGFFLLWVVMILDGTFAAVWNAATTGEFADGRPLQTRYTWIFPIDFAISILMAFFDPLTNLVHMAPYMIFFELIGSIHVFYILAMVESRRAAKDSWLRVPALWQTIYNCIGVAVGLPFFTRCYVEQDSSINTGRLPEADAQALPFTTVWSWLLLPLMMLPAWTSLETTHAQIIVATWFLTPLFIPGFQRLASDAAARMSYKGIAKPVTVTYILSGVISAALRVGLVISIIASADPDVSFRRVYIPNFAAVQPRRADTIVEGAHLFIQLDYMLTIILVLIHGIYMSGEPIIGHANRTKKSPWALTLVTLVFGPGAGMSYAAYLKESRVESVGARSKQH</sequence>
<gene>
    <name evidence="2" type="ORF">B0I35DRAFT_215602</name>
</gene>
<protein>
    <submittedName>
        <fullName evidence="2">Uncharacterized protein</fullName>
    </submittedName>
</protein>
<feature type="transmembrane region" description="Helical" evidence="1">
    <location>
        <begin position="82"/>
        <end position="100"/>
    </location>
</feature>
<feature type="transmembrane region" description="Helical" evidence="1">
    <location>
        <begin position="285"/>
        <end position="305"/>
    </location>
</feature>
<dbReference type="Proteomes" id="UP000813444">
    <property type="component" value="Unassembled WGS sequence"/>
</dbReference>
<feature type="transmembrane region" description="Helical" evidence="1">
    <location>
        <begin position="223"/>
        <end position="246"/>
    </location>
</feature>
<proteinExistence type="predicted"/>
<organism evidence="2 3">
    <name type="scientific">Stachybotrys elegans</name>
    <dbReference type="NCBI Taxonomy" id="80388"/>
    <lineage>
        <taxon>Eukaryota</taxon>
        <taxon>Fungi</taxon>
        <taxon>Dikarya</taxon>
        <taxon>Ascomycota</taxon>
        <taxon>Pezizomycotina</taxon>
        <taxon>Sordariomycetes</taxon>
        <taxon>Hypocreomycetidae</taxon>
        <taxon>Hypocreales</taxon>
        <taxon>Stachybotryaceae</taxon>
        <taxon>Stachybotrys</taxon>
    </lineage>
</organism>
<keyword evidence="1" id="KW-1133">Transmembrane helix</keyword>
<feature type="transmembrane region" description="Helical" evidence="1">
    <location>
        <begin position="184"/>
        <end position="202"/>
    </location>
</feature>
<name>A0A8K0WRJ5_9HYPO</name>
<dbReference type="OrthoDB" id="72269at2759"/>
<reference evidence="2" key="1">
    <citation type="journal article" date="2021" name="Nat. Commun.">
        <title>Genetic determinants of endophytism in the Arabidopsis root mycobiome.</title>
        <authorList>
            <person name="Mesny F."/>
            <person name="Miyauchi S."/>
            <person name="Thiergart T."/>
            <person name="Pickel B."/>
            <person name="Atanasova L."/>
            <person name="Karlsson M."/>
            <person name="Huettel B."/>
            <person name="Barry K.W."/>
            <person name="Haridas S."/>
            <person name="Chen C."/>
            <person name="Bauer D."/>
            <person name="Andreopoulos W."/>
            <person name="Pangilinan J."/>
            <person name="LaButti K."/>
            <person name="Riley R."/>
            <person name="Lipzen A."/>
            <person name="Clum A."/>
            <person name="Drula E."/>
            <person name="Henrissat B."/>
            <person name="Kohler A."/>
            <person name="Grigoriev I.V."/>
            <person name="Martin F.M."/>
            <person name="Hacquard S."/>
        </authorList>
    </citation>
    <scope>NUCLEOTIDE SEQUENCE</scope>
    <source>
        <strain evidence="2">MPI-CAGE-CH-0235</strain>
    </source>
</reference>
<feature type="transmembrane region" description="Helical" evidence="1">
    <location>
        <begin position="160"/>
        <end position="178"/>
    </location>
</feature>
<accession>A0A8K0WRJ5</accession>
<feature type="transmembrane region" description="Helical" evidence="1">
    <location>
        <begin position="120"/>
        <end position="139"/>
    </location>
</feature>
<feature type="transmembrane region" description="Helical" evidence="1">
    <location>
        <begin position="12"/>
        <end position="33"/>
    </location>
</feature>